<feature type="transmembrane region" description="Helical" evidence="8">
    <location>
        <begin position="356"/>
        <end position="377"/>
    </location>
</feature>
<feature type="domain" description="PAS" evidence="9">
    <location>
        <begin position="380"/>
        <end position="425"/>
    </location>
</feature>
<reference evidence="12" key="1">
    <citation type="submission" date="2015-10" db="EMBL/GenBank/DDBJ databases">
        <title>Genome of Paenibacillus bovis sp. nov.</title>
        <authorList>
            <person name="Wu Z."/>
            <person name="Gao C."/>
            <person name="Liu Z."/>
            <person name="Zheng H."/>
        </authorList>
    </citation>
    <scope>NUCLEOTIDE SEQUENCE [LARGE SCALE GENOMIC DNA]</scope>
    <source>
        <strain evidence="12">BD3526</strain>
    </source>
</reference>
<dbReference type="PROSITE" id="PS50112">
    <property type="entry name" value="PAS"/>
    <property type="match status" value="1"/>
</dbReference>
<evidence type="ECO:0000256" key="6">
    <source>
        <dbReference type="ARBA" id="ARBA00023063"/>
    </source>
</evidence>
<keyword evidence="4 8" id="KW-0812">Transmembrane</keyword>
<keyword evidence="5 8" id="KW-1133">Transmembrane helix</keyword>
<accession>A0A172ZHK7</accession>
<dbReference type="KEGG" id="pbv:AR543_14630"/>
<evidence type="ECO:0000256" key="7">
    <source>
        <dbReference type="ARBA" id="ARBA00023136"/>
    </source>
</evidence>
<dbReference type="AlphaFoldDB" id="A0A172ZHK7"/>
<evidence type="ECO:0000313" key="12">
    <source>
        <dbReference type="Proteomes" id="UP000078148"/>
    </source>
</evidence>
<feature type="transmembrane region" description="Helical" evidence="8">
    <location>
        <begin position="97"/>
        <end position="120"/>
    </location>
</feature>
<dbReference type="CDD" id="cd17341">
    <property type="entry name" value="MFS_NRT2_like"/>
    <property type="match status" value="1"/>
</dbReference>
<dbReference type="Pfam" id="PF07690">
    <property type="entry name" value="MFS_1"/>
    <property type="match status" value="1"/>
</dbReference>
<feature type="transmembrane region" description="Helical" evidence="8">
    <location>
        <begin position="132"/>
        <end position="154"/>
    </location>
</feature>
<evidence type="ECO:0000256" key="1">
    <source>
        <dbReference type="ARBA" id="ARBA00004651"/>
    </source>
</evidence>
<feature type="transmembrane region" description="Helical" evidence="8">
    <location>
        <begin position="202"/>
        <end position="223"/>
    </location>
</feature>
<comment type="similarity">
    <text evidence="2">Belongs to the major facilitator superfamily. Nitrate/nitrite porter (TC 2.A.1.8) family.</text>
</comment>
<dbReference type="InterPro" id="IPR011701">
    <property type="entry name" value="MFS"/>
</dbReference>
<evidence type="ECO:0000256" key="8">
    <source>
        <dbReference type="SAM" id="Phobius"/>
    </source>
</evidence>
<dbReference type="Gene3D" id="1.20.1250.20">
    <property type="entry name" value="MFS general substrate transporter like domains"/>
    <property type="match status" value="2"/>
</dbReference>
<feature type="domain" description="Major facilitator superfamily (MFS) profile" evidence="10">
    <location>
        <begin position="5"/>
        <end position="380"/>
    </location>
</feature>
<keyword evidence="6" id="KW-0534">Nitrate assimilation</keyword>
<feature type="transmembrane region" description="Helical" evidence="8">
    <location>
        <begin position="266"/>
        <end position="285"/>
    </location>
</feature>
<dbReference type="NCBIfam" id="TIGR00229">
    <property type="entry name" value="sensory_box"/>
    <property type="match status" value="1"/>
</dbReference>
<dbReference type="GO" id="GO:0015112">
    <property type="term" value="F:nitrate transmembrane transporter activity"/>
    <property type="evidence" value="ECO:0007669"/>
    <property type="project" value="InterPro"/>
</dbReference>
<name>A0A172ZHK7_9BACL</name>
<feature type="transmembrane region" description="Helical" evidence="8">
    <location>
        <begin position="323"/>
        <end position="344"/>
    </location>
</feature>
<dbReference type="GO" id="GO:0005886">
    <property type="term" value="C:plasma membrane"/>
    <property type="evidence" value="ECO:0007669"/>
    <property type="project" value="UniProtKB-SubCell"/>
</dbReference>
<dbReference type="InterPro" id="IPR035965">
    <property type="entry name" value="PAS-like_dom_sf"/>
</dbReference>
<dbReference type="GO" id="GO:0042128">
    <property type="term" value="P:nitrate assimilation"/>
    <property type="evidence" value="ECO:0007669"/>
    <property type="project" value="UniProtKB-KW"/>
</dbReference>
<dbReference type="PROSITE" id="PS50850">
    <property type="entry name" value="MFS"/>
    <property type="match status" value="1"/>
</dbReference>
<evidence type="ECO:0000313" key="11">
    <source>
        <dbReference type="EMBL" id="ANF97115.1"/>
    </source>
</evidence>
<dbReference type="Proteomes" id="UP000078148">
    <property type="component" value="Chromosome"/>
</dbReference>
<dbReference type="SUPFAM" id="SSF55785">
    <property type="entry name" value="PYP-like sensor domain (PAS domain)"/>
    <property type="match status" value="1"/>
</dbReference>
<feature type="transmembrane region" description="Helical" evidence="8">
    <location>
        <begin position="37"/>
        <end position="56"/>
    </location>
</feature>
<dbReference type="STRING" id="1616788.AR543_14630"/>
<evidence type="ECO:0000259" key="10">
    <source>
        <dbReference type="PROSITE" id="PS50850"/>
    </source>
</evidence>
<dbReference type="SUPFAM" id="SSF103473">
    <property type="entry name" value="MFS general substrate transporter"/>
    <property type="match status" value="1"/>
</dbReference>
<keyword evidence="12" id="KW-1185">Reference proteome</keyword>
<protein>
    <submittedName>
        <fullName evidence="11">Nitrate/nitrite transporter</fullName>
    </submittedName>
</protein>
<reference evidence="11 12" key="2">
    <citation type="journal article" date="2016" name="Int. J. Syst. Evol. Microbiol.">
        <title>Paenibacillus bovis sp. nov., isolated from raw yak (Bos grunniens) milk.</title>
        <authorList>
            <person name="Gao C."/>
            <person name="Han J."/>
            <person name="Liu Z."/>
            <person name="Xu X."/>
            <person name="Hang F."/>
            <person name="Wu Z."/>
        </authorList>
    </citation>
    <scope>NUCLEOTIDE SEQUENCE [LARGE SCALE GENOMIC DNA]</scope>
    <source>
        <strain evidence="11 12">BD3526</strain>
    </source>
</reference>
<dbReference type="InterPro" id="IPR000014">
    <property type="entry name" value="PAS"/>
</dbReference>
<feature type="transmembrane region" description="Helical" evidence="8">
    <location>
        <begin position="238"/>
        <end position="259"/>
    </location>
</feature>
<dbReference type="PANTHER" id="PTHR23515">
    <property type="entry name" value="HIGH-AFFINITY NITRATE TRANSPORTER 2.3"/>
    <property type="match status" value="1"/>
</dbReference>
<evidence type="ECO:0000256" key="4">
    <source>
        <dbReference type="ARBA" id="ARBA00022692"/>
    </source>
</evidence>
<dbReference type="Pfam" id="PF13426">
    <property type="entry name" value="PAS_9"/>
    <property type="match status" value="1"/>
</dbReference>
<dbReference type="SMART" id="SM00091">
    <property type="entry name" value="PAS"/>
    <property type="match status" value="1"/>
</dbReference>
<evidence type="ECO:0000259" key="9">
    <source>
        <dbReference type="PROSITE" id="PS50112"/>
    </source>
</evidence>
<dbReference type="InterPro" id="IPR020846">
    <property type="entry name" value="MFS_dom"/>
</dbReference>
<feature type="transmembrane region" description="Helical" evidence="8">
    <location>
        <begin position="160"/>
        <end position="177"/>
    </location>
</feature>
<dbReference type="OrthoDB" id="9773404at2"/>
<dbReference type="CDD" id="cd00130">
    <property type="entry name" value="PAS"/>
    <property type="match status" value="1"/>
</dbReference>
<feature type="transmembrane region" description="Helical" evidence="8">
    <location>
        <begin position="291"/>
        <end position="311"/>
    </location>
</feature>
<dbReference type="RefSeq" id="WP_060535231.1">
    <property type="nucleotide sequence ID" value="NZ_CP013023.1"/>
</dbReference>
<keyword evidence="7 8" id="KW-0472">Membrane</keyword>
<dbReference type="InterPro" id="IPR044772">
    <property type="entry name" value="NO3_transporter"/>
</dbReference>
<sequence>MIKKLQLSLQTMNLVLGFMVWVIISSLMPFIREDINIPAGSLAMVTAVPVVLGSILRIPLGYYANIVGARIIFMVSFILLLFPVFYISRADSMTDLIIGGLFLGIGGAVFSVGVTSLPKYYPKEKHGLVNGVYGMGNIGTAITTFSAPVVATQIGWQSTVQLYMILLAVFIVLNFFLGDRREVKVKTPIIEQIKGVYKNEKLWFFSLFYFITFGSFVAFTVYLPNFLVANFDLSKVDAGIRTAGFIALATFLRPVGGWLADRFQPLFLLVGTFAMYTIAAIVLAFSPSIGLYTIGSLAIAVSAGIGNGVIFKLVPFYFNKQAGIANGIVSMMGGLGGFFPPLMLSAIHGITGQYSIGFMLLSQVALASLIIVVWMYYQDKLALVSEVFDSTAQGILVTDPAGYIKTVNPAFTRLTGYEADEVLGQRPSILKSGRQSEDFYSKMWSEIKQHGIWQGAIWNKRKNGEEYVQWLNISAVKDETGEDVRYVGTFSELNQQQLKA</sequence>
<feature type="transmembrane region" description="Helical" evidence="8">
    <location>
        <begin position="12"/>
        <end position="31"/>
    </location>
</feature>
<feature type="transmembrane region" description="Helical" evidence="8">
    <location>
        <begin position="63"/>
        <end position="85"/>
    </location>
</feature>
<dbReference type="EMBL" id="CP013023">
    <property type="protein sequence ID" value="ANF97115.1"/>
    <property type="molecule type" value="Genomic_DNA"/>
</dbReference>
<keyword evidence="3" id="KW-0813">Transport</keyword>
<gene>
    <name evidence="11" type="ORF">AR543_14630</name>
</gene>
<dbReference type="Gene3D" id="3.30.450.20">
    <property type="entry name" value="PAS domain"/>
    <property type="match status" value="1"/>
</dbReference>
<proteinExistence type="inferred from homology"/>
<evidence type="ECO:0000256" key="5">
    <source>
        <dbReference type="ARBA" id="ARBA00022989"/>
    </source>
</evidence>
<organism evidence="11 12">
    <name type="scientific">Paenibacillus bovis</name>
    <dbReference type="NCBI Taxonomy" id="1616788"/>
    <lineage>
        <taxon>Bacteria</taxon>
        <taxon>Bacillati</taxon>
        <taxon>Bacillota</taxon>
        <taxon>Bacilli</taxon>
        <taxon>Bacillales</taxon>
        <taxon>Paenibacillaceae</taxon>
        <taxon>Paenibacillus</taxon>
    </lineage>
</organism>
<evidence type="ECO:0000256" key="3">
    <source>
        <dbReference type="ARBA" id="ARBA00022448"/>
    </source>
</evidence>
<dbReference type="InterPro" id="IPR036259">
    <property type="entry name" value="MFS_trans_sf"/>
</dbReference>
<evidence type="ECO:0000256" key="2">
    <source>
        <dbReference type="ARBA" id="ARBA00008432"/>
    </source>
</evidence>
<comment type="subcellular location">
    <subcellularLocation>
        <location evidence="1">Cell membrane</location>
        <topology evidence="1">Multi-pass membrane protein</topology>
    </subcellularLocation>
</comment>